<sequence length="304" mass="34004">MQAFLVDSSIYIFRSYFTLPDNWHSADLNMPTNAVYGFTSFMLDILRQKNPTHILCAFDESLETGFRHQLAPDYKANRELPDEALAFQLNACRQVCRVLGVTEIASNTYEADDLIGSMAKTAGNADIQPIIVSRDKDLMQLIGSKELYWDFGRSQPQAKKELESKLELGCHQMADYLALVGDASDNIAGIPGIGDKTAKQLLSHFSDIESILEHLDQLEGLPIRGARKLADRFVGNQDQLMLSKRLATIETDIKDMPDVEQIKWRGVQEQAFELFAEEMGFGSAFSSRLADLKKRQLGSGMGIN</sequence>
<evidence type="ECO:0000313" key="6">
    <source>
        <dbReference type="Proteomes" id="UP000315889"/>
    </source>
</evidence>
<keyword evidence="3" id="KW-0238">DNA-binding</keyword>
<dbReference type="Pfam" id="PF01367">
    <property type="entry name" value="5_3_exonuc"/>
    <property type="match status" value="1"/>
</dbReference>
<dbReference type="EMBL" id="SHBP01000004">
    <property type="protein sequence ID" value="RZO20484.1"/>
    <property type="molecule type" value="Genomic_DNA"/>
</dbReference>
<keyword evidence="5" id="KW-0255">Endonuclease</keyword>
<dbReference type="Gene3D" id="1.10.150.20">
    <property type="entry name" value="5' to 3' exonuclease, C-terminal subdomain"/>
    <property type="match status" value="1"/>
</dbReference>
<evidence type="ECO:0000313" key="5">
    <source>
        <dbReference type="EMBL" id="RZO20484.1"/>
    </source>
</evidence>
<dbReference type="InterPro" id="IPR020045">
    <property type="entry name" value="DNA_polI_H3TH"/>
</dbReference>
<dbReference type="Pfam" id="PF02739">
    <property type="entry name" value="5_3_exonuc_N"/>
    <property type="match status" value="1"/>
</dbReference>
<dbReference type="CDD" id="cd09898">
    <property type="entry name" value="H3TH_53EXO"/>
    <property type="match status" value="1"/>
</dbReference>
<keyword evidence="1" id="KW-0540">Nuclease</keyword>
<dbReference type="Gene3D" id="3.40.50.1010">
    <property type="entry name" value="5'-nuclease"/>
    <property type="match status" value="1"/>
</dbReference>
<dbReference type="InterPro" id="IPR036279">
    <property type="entry name" value="5-3_exonuclease_C_sf"/>
</dbReference>
<dbReference type="GO" id="GO:0017108">
    <property type="term" value="F:5'-flap endonuclease activity"/>
    <property type="evidence" value="ECO:0007669"/>
    <property type="project" value="InterPro"/>
</dbReference>
<dbReference type="PANTHER" id="PTHR42646:SF2">
    <property type="entry name" value="5'-3' EXONUCLEASE FAMILY PROTEIN"/>
    <property type="match status" value="1"/>
</dbReference>
<proteinExistence type="predicted"/>
<protein>
    <submittedName>
        <fullName evidence="5">Flap endonuclease</fullName>
    </submittedName>
</protein>
<evidence type="ECO:0000256" key="2">
    <source>
        <dbReference type="ARBA" id="ARBA00022801"/>
    </source>
</evidence>
<dbReference type="InterPro" id="IPR038969">
    <property type="entry name" value="FEN"/>
</dbReference>
<dbReference type="SMART" id="SM00279">
    <property type="entry name" value="HhH2"/>
    <property type="match status" value="1"/>
</dbReference>
<dbReference type="GO" id="GO:0003677">
    <property type="term" value="F:DNA binding"/>
    <property type="evidence" value="ECO:0007669"/>
    <property type="project" value="UniProtKB-KW"/>
</dbReference>
<dbReference type="GO" id="GO:0033567">
    <property type="term" value="P:DNA replication, Okazaki fragment processing"/>
    <property type="evidence" value="ECO:0007669"/>
    <property type="project" value="InterPro"/>
</dbReference>
<dbReference type="Proteomes" id="UP000315889">
    <property type="component" value="Unassembled WGS sequence"/>
</dbReference>
<reference evidence="5 6" key="1">
    <citation type="submission" date="2019-02" db="EMBL/GenBank/DDBJ databases">
        <title>Prokaryotic population dynamics and viral predation in marine succession experiment using metagenomics: the confinement effect.</title>
        <authorList>
            <person name="Haro-Moreno J.M."/>
            <person name="Rodriguez-Valera F."/>
            <person name="Lopez-Perez M."/>
        </authorList>
    </citation>
    <scope>NUCLEOTIDE SEQUENCE [LARGE SCALE GENOMIC DNA]</scope>
    <source>
        <strain evidence="5">MED-G170</strain>
    </source>
</reference>
<dbReference type="PANTHER" id="PTHR42646">
    <property type="entry name" value="FLAP ENDONUCLEASE XNI"/>
    <property type="match status" value="1"/>
</dbReference>
<dbReference type="GO" id="GO:0008409">
    <property type="term" value="F:5'-3' exonuclease activity"/>
    <property type="evidence" value="ECO:0007669"/>
    <property type="project" value="InterPro"/>
</dbReference>
<dbReference type="InterPro" id="IPR008918">
    <property type="entry name" value="HhH2"/>
</dbReference>
<organism evidence="5 6">
    <name type="scientific">SAR92 clade bacterium</name>
    <dbReference type="NCBI Taxonomy" id="2315479"/>
    <lineage>
        <taxon>Bacteria</taxon>
        <taxon>Pseudomonadati</taxon>
        <taxon>Pseudomonadota</taxon>
        <taxon>Gammaproteobacteria</taxon>
        <taxon>Cellvibrionales</taxon>
        <taxon>Porticoccaceae</taxon>
        <taxon>SAR92 clade</taxon>
    </lineage>
</organism>
<dbReference type="SUPFAM" id="SSF88723">
    <property type="entry name" value="PIN domain-like"/>
    <property type="match status" value="1"/>
</dbReference>
<keyword evidence="2" id="KW-0378">Hydrolase</keyword>
<dbReference type="SMART" id="SM00475">
    <property type="entry name" value="53EXOc"/>
    <property type="match status" value="1"/>
</dbReference>
<dbReference type="AlphaFoldDB" id="A0A520MGY3"/>
<gene>
    <name evidence="5" type="ORF">EVB03_04280</name>
</gene>
<evidence type="ECO:0000256" key="3">
    <source>
        <dbReference type="ARBA" id="ARBA00023125"/>
    </source>
</evidence>
<accession>A0A520MGY3</accession>
<dbReference type="FunFam" id="1.10.150.20:FF:000003">
    <property type="entry name" value="DNA polymerase I"/>
    <property type="match status" value="1"/>
</dbReference>
<evidence type="ECO:0000256" key="1">
    <source>
        <dbReference type="ARBA" id="ARBA00022722"/>
    </source>
</evidence>
<evidence type="ECO:0000259" key="4">
    <source>
        <dbReference type="SMART" id="SM00475"/>
    </source>
</evidence>
<name>A0A520MGY3_9GAMM</name>
<dbReference type="InterPro" id="IPR029060">
    <property type="entry name" value="PIN-like_dom_sf"/>
</dbReference>
<comment type="caution">
    <text evidence="5">The sequence shown here is derived from an EMBL/GenBank/DDBJ whole genome shotgun (WGS) entry which is preliminary data.</text>
</comment>
<feature type="domain" description="5'-3' exonuclease" evidence="4">
    <location>
        <begin position="1"/>
        <end position="265"/>
    </location>
</feature>
<dbReference type="InterPro" id="IPR002421">
    <property type="entry name" value="5-3_exonuclease"/>
</dbReference>
<dbReference type="CDD" id="cd09859">
    <property type="entry name" value="PIN_53EXO"/>
    <property type="match status" value="1"/>
</dbReference>
<dbReference type="InterPro" id="IPR020046">
    <property type="entry name" value="5-3_exonucl_a-hlix_arch_N"/>
</dbReference>
<dbReference type="SUPFAM" id="SSF47807">
    <property type="entry name" value="5' to 3' exonuclease, C-terminal subdomain"/>
    <property type="match status" value="1"/>
</dbReference>